<keyword evidence="1" id="KW-0596">Phosphopantetheine</keyword>
<dbReference type="AlphaFoldDB" id="A0A4R5PK02"/>
<dbReference type="GO" id="GO:0000036">
    <property type="term" value="F:acyl carrier activity"/>
    <property type="evidence" value="ECO:0007669"/>
    <property type="project" value="TreeGrafter"/>
</dbReference>
<proteinExistence type="predicted"/>
<accession>A0A4R5PK02</accession>
<evidence type="ECO:0000256" key="2">
    <source>
        <dbReference type="ARBA" id="ARBA00022553"/>
    </source>
</evidence>
<dbReference type="PROSITE" id="PS50075">
    <property type="entry name" value="CARRIER"/>
    <property type="match status" value="1"/>
</dbReference>
<comment type="caution">
    <text evidence="4">The sequence shown here is derived from an EMBL/GenBank/DDBJ whole genome shotgun (WGS) entry which is preliminary data.</text>
</comment>
<dbReference type="Proteomes" id="UP000295131">
    <property type="component" value="Unassembled WGS sequence"/>
</dbReference>
<dbReference type="SUPFAM" id="SSF47336">
    <property type="entry name" value="ACP-like"/>
    <property type="match status" value="1"/>
</dbReference>
<dbReference type="GO" id="GO:0000035">
    <property type="term" value="F:acyl binding"/>
    <property type="evidence" value="ECO:0007669"/>
    <property type="project" value="TreeGrafter"/>
</dbReference>
<sequence>MHETNVAAELFEAVRSYLATSAEDIGMSTKIKELGLDSIDLLELLLRLEEKFDIELDVVAFEKCETLGQVAKYIADVK</sequence>
<dbReference type="EMBL" id="SMSI01000002">
    <property type="protein sequence ID" value="TDH36020.1"/>
    <property type="molecule type" value="Genomic_DNA"/>
</dbReference>
<organism evidence="4 5">
    <name type="scientific">Pseudohoeflea suaedae</name>
    <dbReference type="NCBI Taxonomy" id="877384"/>
    <lineage>
        <taxon>Bacteria</taxon>
        <taxon>Pseudomonadati</taxon>
        <taxon>Pseudomonadota</taxon>
        <taxon>Alphaproteobacteria</taxon>
        <taxon>Hyphomicrobiales</taxon>
        <taxon>Rhizobiaceae</taxon>
        <taxon>Pseudohoeflea</taxon>
    </lineage>
</organism>
<feature type="domain" description="Carrier" evidence="3">
    <location>
        <begin position="1"/>
        <end position="78"/>
    </location>
</feature>
<dbReference type="Gene3D" id="1.10.1200.10">
    <property type="entry name" value="ACP-like"/>
    <property type="match status" value="1"/>
</dbReference>
<dbReference type="PANTHER" id="PTHR20863">
    <property type="entry name" value="ACYL CARRIER PROTEIN"/>
    <property type="match status" value="1"/>
</dbReference>
<evidence type="ECO:0000313" key="4">
    <source>
        <dbReference type="EMBL" id="TDH36020.1"/>
    </source>
</evidence>
<evidence type="ECO:0000256" key="1">
    <source>
        <dbReference type="ARBA" id="ARBA00022450"/>
    </source>
</evidence>
<dbReference type="InterPro" id="IPR003231">
    <property type="entry name" value="ACP"/>
</dbReference>
<dbReference type="PANTHER" id="PTHR20863:SF76">
    <property type="entry name" value="CARRIER DOMAIN-CONTAINING PROTEIN"/>
    <property type="match status" value="1"/>
</dbReference>
<dbReference type="RefSeq" id="WP_133284721.1">
    <property type="nucleotide sequence ID" value="NZ_SMSI01000002.1"/>
</dbReference>
<name>A0A4R5PK02_9HYPH</name>
<evidence type="ECO:0000259" key="3">
    <source>
        <dbReference type="PROSITE" id="PS50075"/>
    </source>
</evidence>
<dbReference type="Pfam" id="PF00550">
    <property type="entry name" value="PP-binding"/>
    <property type="match status" value="1"/>
</dbReference>
<reference evidence="4 5" key="1">
    <citation type="journal article" date="2013" name="Int. J. Syst. Evol. Microbiol.">
        <title>Hoeflea suaedae sp. nov., an endophytic bacterium isolated from the root of the halophyte Suaeda maritima.</title>
        <authorList>
            <person name="Chung E.J."/>
            <person name="Park J.A."/>
            <person name="Pramanik P."/>
            <person name="Bibi F."/>
            <person name="Jeon C.O."/>
            <person name="Chung Y.R."/>
        </authorList>
    </citation>
    <scope>NUCLEOTIDE SEQUENCE [LARGE SCALE GENOMIC DNA]</scope>
    <source>
        <strain evidence="4 5">YC6898</strain>
    </source>
</reference>
<dbReference type="InterPro" id="IPR009081">
    <property type="entry name" value="PP-bd_ACP"/>
</dbReference>
<dbReference type="InterPro" id="IPR036736">
    <property type="entry name" value="ACP-like_sf"/>
</dbReference>
<gene>
    <name evidence="4" type="ORF">E2A64_12015</name>
</gene>
<protein>
    <submittedName>
        <fullName evidence="4">Acyl carrier protein</fullName>
    </submittedName>
</protein>
<keyword evidence="2" id="KW-0597">Phosphoprotein</keyword>
<evidence type="ECO:0000313" key="5">
    <source>
        <dbReference type="Proteomes" id="UP000295131"/>
    </source>
</evidence>
<keyword evidence="5" id="KW-1185">Reference proteome</keyword>